<organism evidence="1 2">
    <name type="scientific">Serendipita vermifera MAFF 305830</name>
    <dbReference type="NCBI Taxonomy" id="933852"/>
    <lineage>
        <taxon>Eukaryota</taxon>
        <taxon>Fungi</taxon>
        <taxon>Dikarya</taxon>
        <taxon>Basidiomycota</taxon>
        <taxon>Agaricomycotina</taxon>
        <taxon>Agaricomycetes</taxon>
        <taxon>Sebacinales</taxon>
        <taxon>Serendipitaceae</taxon>
        <taxon>Serendipita</taxon>
    </lineage>
</organism>
<sequence length="407" mass="46327">MKYQDEEWAADPLDTNEDDFTLSPVKDLFPSVSGHDRQEVAENVYPHFSYEVHNNTMWKLLKLSEERFSKDFSEAPHFQTRGSRISKQTPTKCSIYLNTISETVRKRIRQTEWLYIKFVDTPYERPKDHATGSINRPDLVALQIWEKDPEIPENKFWSALEATGELKSSHRDSRGAFAQARSYVGFLLQARPDLTTGLGIYAEEEGFKLILHNSFGSFGTKLCSWTAQADIALLCAWVWRLYEPIIPDLTIIRTIIRPAADAVECIPPTFDIETPDGLFQDCSIRTVGGHFGRRTIVLDTKIPGTVIKEQYVDPSRRYEEGQTLERIHQEGIFPGVVRVGYSGPVPGTTMKYDKKWKVQAGLEQIVPEDASEKVKMRLVLRDAASPLLDAKTPQDVLIAIYDLLEGK</sequence>
<protein>
    <recommendedName>
        <fullName evidence="3">Fungal-type protein kinase domain-containing protein</fullName>
    </recommendedName>
</protein>
<name>A0A0C2X3U6_SERVB</name>
<proteinExistence type="predicted"/>
<dbReference type="OrthoDB" id="5569250at2759"/>
<reference evidence="1 2" key="1">
    <citation type="submission" date="2014-04" db="EMBL/GenBank/DDBJ databases">
        <authorList>
            <consortium name="DOE Joint Genome Institute"/>
            <person name="Kuo A."/>
            <person name="Zuccaro A."/>
            <person name="Kohler A."/>
            <person name="Nagy L.G."/>
            <person name="Floudas D."/>
            <person name="Copeland A."/>
            <person name="Barry K.W."/>
            <person name="Cichocki N."/>
            <person name="Veneault-Fourrey C."/>
            <person name="LaButti K."/>
            <person name="Lindquist E.A."/>
            <person name="Lipzen A."/>
            <person name="Lundell T."/>
            <person name="Morin E."/>
            <person name="Murat C."/>
            <person name="Sun H."/>
            <person name="Tunlid A."/>
            <person name="Henrissat B."/>
            <person name="Grigoriev I.V."/>
            <person name="Hibbett D.S."/>
            <person name="Martin F."/>
            <person name="Nordberg H.P."/>
            <person name="Cantor M.N."/>
            <person name="Hua S.X."/>
        </authorList>
    </citation>
    <scope>NUCLEOTIDE SEQUENCE [LARGE SCALE GENOMIC DNA]</scope>
    <source>
        <strain evidence="1 2">MAFF 305830</strain>
    </source>
</reference>
<reference evidence="2" key="2">
    <citation type="submission" date="2015-01" db="EMBL/GenBank/DDBJ databases">
        <title>Evolutionary Origins and Diversification of the Mycorrhizal Mutualists.</title>
        <authorList>
            <consortium name="DOE Joint Genome Institute"/>
            <consortium name="Mycorrhizal Genomics Consortium"/>
            <person name="Kohler A."/>
            <person name="Kuo A."/>
            <person name="Nagy L.G."/>
            <person name="Floudas D."/>
            <person name="Copeland A."/>
            <person name="Barry K.W."/>
            <person name="Cichocki N."/>
            <person name="Veneault-Fourrey C."/>
            <person name="LaButti K."/>
            <person name="Lindquist E.A."/>
            <person name="Lipzen A."/>
            <person name="Lundell T."/>
            <person name="Morin E."/>
            <person name="Murat C."/>
            <person name="Riley R."/>
            <person name="Ohm R."/>
            <person name="Sun H."/>
            <person name="Tunlid A."/>
            <person name="Henrissat B."/>
            <person name="Grigoriev I.V."/>
            <person name="Hibbett D.S."/>
            <person name="Martin F."/>
        </authorList>
    </citation>
    <scope>NUCLEOTIDE SEQUENCE [LARGE SCALE GENOMIC DNA]</scope>
    <source>
        <strain evidence="2">MAFF 305830</strain>
    </source>
</reference>
<gene>
    <name evidence="1" type="ORF">M408DRAFT_245301</name>
</gene>
<dbReference type="HOGENOM" id="CLU_676473_0_0_1"/>
<dbReference type="AlphaFoldDB" id="A0A0C2X3U6"/>
<evidence type="ECO:0000313" key="1">
    <source>
        <dbReference type="EMBL" id="KIM24032.1"/>
    </source>
</evidence>
<evidence type="ECO:0008006" key="3">
    <source>
        <dbReference type="Google" id="ProtNLM"/>
    </source>
</evidence>
<dbReference type="Proteomes" id="UP000054097">
    <property type="component" value="Unassembled WGS sequence"/>
</dbReference>
<dbReference type="EMBL" id="KN824328">
    <property type="protein sequence ID" value="KIM24032.1"/>
    <property type="molecule type" value="Genomic_DNA"/>
</dbReference>
<evidence type="ECO:0000313" key="2">
    <source>
        <dbReference type="Proteomes" id="UP000054097"/>
    </source>
</evidence>
<keyword evidence="2" id="KW-1185">Reference proteome</keyword>
<accession>A0A0C2X3U6</accession>